<dbReference type="AlphaFoldDB" id="A0A1L5NQ94"/>
<feature type="region of interest" description="Disordered" evidence="1">
    <location>
        <begin position="44"/>
        <end position="68"/>
    </location>
</feature>
<accession>A0A1L5NQ94</accession>
<dbReference type="Proteomes" id="UP000184749">
    <property type="component" value="Plasmid pRgalIE4872c"/>
</dbReference>
<geneLocation type="plasmid" evidence="3">
    <name>prgalie4872c</name>
</geneLocation>
<sequence>MDQFEAHMKANPKAERDADTIREAFELVEQLRNAGFGSGGYDLAPSFGGKTSSGQRLGTSELRTTYSR</sequence>
<dbReference type="EMBL" id="CP017104">
    <property type="protein sequence ID" value="APO70048.1"/>
    <property type="molecule type" value="Genomic_DNA"/>
</dbReference>
<name>A0A1L5NQ94_9HYPH</name>
<evidence type="ECO:0000313" key="3">
    <source>
        <dbReference type="Proteomes" id="UP000184749"/>
    </source>
</evidence>
<proteinExistence type="predicted"/>
<gene>
    <name evidence="2" type="ORF">IE4872_PC00015</name>
</gene>
<keyword evidence="2" id="KW-0614">Plasmid</keyword>
<dbReference type="RefSeq" id="WP_133938041.1">
    <property type="nucleotide sequence ID" value="NZ_CP017104.1"/>
</dbReference>
<protein>
    <submittedName>
        <fullName evidence="2">Uncharacterized protein</fullName>
    </submittedName>
</protein>
<organism evidence="2 3">
    <name type="scientific">Rhizobium gallicum</name>
    <dbReference type="NCBI Taxonomy" id="56730"/>
    <lineage>
        <taxon>Bacteria</taxon>
        <taxon>Pseudomonadati</taxon>
        <taxon>Pseudomonadota</taxon>
        <taxon>Alphaproteobacteria</taxon>
        <taxon>Hyphomicrobiales</taxon>
        <taxon>Rhizobiaceae</taxon>
        <taxon>Rhizobium/Agrobacterium group</taxon>
        <taxon>Rhizobium</taxon>
    </lineage>
</organism>
<evidence type="ECO:0000256" key="1">
    <source>
        <dbReference type="SAM" id="MobiDB-lite"/>
    </source>
</evidence>
<reference evidence="2 3" key="1">
    <citation type="submission" date="2016-09" db="EMBL/GenBank/DDBJ databases">
        <title>The complete genome sequences of Rhizobium gallicum, symbiovars gallicum and phaseoli, symbionts associated to common bean (Phaseolus vulgaris).</title>
        <authorList>
            <person name="Bustos P."/>
            <person name="Santamaria R.I."/>
            <person name="Perez-Carrascal O.M."/>
            <person name="Juarez S."/>
            <person name="Lozano L."/>
            <person name="Martinez-Flores I."/>
            <person name="Martinez-Romero E."/>
            <person name="Cevallos M."/>
            <person name="Romero D."/>
            <person name="Davila G."/>
            <person name="Gonzalez V."/>
        </authorList>
    </citation>
    <scope>NUCLEOTIDE SEQUENCE [LARGE SCALE GENOMIC DNA]</scope>
    <source>
        <strain evidence="2 3">IE4872</strain>
        <plasmid evidence="3">prgalie4872c</plasmid>
    </source>
</reference>
<evidence type="ECO:0000313" key="2">
    <source>
        <dbReference type="EMBL" id="APO70048.1"/>
    </source>
</evidence>
<feature type="compositionally biased region" description="Polar residues" evidence="1">
    <location>
        <begin position="49"/>
        <end position="68"/>
    </location>
</feature>
<dbReference type="OrthoDB" id="9883687at2"/>